<evidence type="ECO:0000256" key="7">
    <source>
        <dbReference type="ARBA" id="ARBA00022679"/>
    </source>
</evidence>
<dbReference type="NCBIfam" id="TIGR01513">
    <property type="entry name" value="NAPRTase_put"/>
    <property type="match status" value="1"/>
</dbReference>
<dbReference type="UniPathway" id="UPA00253">
    <property type="reaction ID" value="UER00457"/>
</dbReference>
<reference evidence="14 15" key="1">
    <citation type="submission" date="2011-02" db="EMBL/GenBank/DDBJ databases">
        <title>The Genome Sequence of Sphaeroforma arctica JP610.</title>
        <authorList>
            <consortium name="The Broad Institute Genome Sequencing Platform"/>
            <person name="Russ C."/>
            <person name="Cuomo C."/>
            <person name="Young S.K."/>
            <person name="Zeng Q."/>
            <person name="Gargeya S."/>
            <person name="Alvarado L."/>
            <person name="Berlin A."/>
            <person name="Chapman S.B."/>
            <person name="Chen Z."/>
            <person name="Freedman E."/>
            <person name="Gellesch M."/>
            <person name="Goldberg J."/>
            <person name="Griggs A."/>
            <person name="Gujja S."/>
            <person name="Heilman E."/>
            <person name="Heiman D."/>
            <person name="Howarth C."/>
            <person name="Mehta T."/>
            <person name="Neiman D."/>
            <person name="Pearson M."/>
            <person name="Roberts A."/>
            <person name="Saif S."/>
            <person name="Shea T."/>
            <person name="Shenoy N."/>
            <person name="Sisk P."/>
            <person name="Stolte C."/>
            <person name="Sykes S."/>
            <person name="White J."/>
            <person name="Yandava C."/>
            <person name="Burger G."/>
            <person name="Gray M.W."/>
            <person name="Holland P.W.H."/>
            <person name="King N."/>
            <person name="Lang F.B.F."/>
            <person name="Roger A.J."/>
            <person name="Ruiz-Trillo I."/>
            <person name="Haas B."/>
            <person name="Nusbaum C."/>
            <person name="Birren B."/>
        </authorList>
    </citation>
    <scope>NUCLEOTIDE SEQUENCE [LARGE SCALE GENOMIC DNA]</scope>
    <source>
        <strain evidence="14 15">JP610</strain>
    </source>
</reference>
<comment type="pathway">
    <text evidence="1 10">Cofactor biosynthesis; NAD(+) biosynthesis; nicotinate D-ribonucleotide from nicotinate: step 1/1.</text>
</comment>
<feature type="domain" description="Nicotinate/nicotinamide phosphoribosyltransferase" evidence="11">
    <location>
        <begin position="277"/>
        <end position="383"/>
    </location>
</feature>
<gene>
    <name evidence="14" type="ORF">SARC_10432</name>
</gene>
<dbReference type="PIRSF" id="PIRSF000484">
    <property type="entry name" value="NAPRT"/>
    <property type="match status" value="1"/>
</dbReference>
<comment type="catalytic activity">
    <reaction evidence="9 10">
        <text>5-phospho-alpha-D-ribose 1-diphosphate + nicotinate + ATP + H2O = nicotinate beta-D-ribonucleotide + ADP + phosphate + diphosphate</text>
        <dbReference type="Rhea" id="RHEA:36163"/>
        <dbReference type="ChEBI" id="CHEBI:15377"/>
        <dbReference type="ChEBI" id="CHEBI:30616"/>
        <dbReference type="ChEBI" id="CHEBI:32544"/>
        <dbReference type="ChEBI" id="CHEBI:33019"/>
        <dbReference type="ChEBI" id="CHEBI:43474"/>
        <dbReference type="ChEBI" id="CHEBI:57502"/>
        <dbReference type="ChEBI" id="CHEBI:58017"/>
        <dbReference type="ChEBI" id="CHEBI:456216"/>
        <dbReference type="EC" id="6.3.4.21"/>
    </reaction>
</comment>
<dbReference type="GeneID" id="25910936"/>
<feature type="non-terminal residue" evidence="14">
    <location>
        <position position="1"/>
    </location>
</feature>
<dbReference type="InterPro" id="IPR013785">
    <property type="entry name" value="Aldolase_TIM"/>
</dbReference>
<dbReference type="AlphaFoldDB" id="A0A0L0FK02"/>
<dbReference type="EMBL" id="KQ242843">
    <property type="protein sequence ID" value="KNC77097.1"/>
    <property type="molecule type" value="Genomic_DNA"/>
</dbReference>
<dbReference type="GO" id="GO:0016757">
    <property type="term" value="F:glycosyltransferase activity"/>
    <property type="evidence" value="ECO:0007669"/>
    <property type="project" value="UniProtKB-KW"/>
</dbReference>
<dbReference type="EC" id="6.3.4.21" evidence="3 10"/>
<keyword evidence="5 10" id="KW-0436">Ligase</keyword>
<dbReference type="InterPro" id="IPR041619">
    <property type="entry name" value="NAPRTase_C"/>
</dbReference>
<feature type="domain" description="Nicotinate phosphoribosyltransferase N-terminal" evidence="12">
    <location>
        <begin position="5"/>
        <end position="113"/>
    </location>
</feature>
<evidence type="ECO:0000313" key="15">
    <source>
        <dbReference type="Proteomes" id="UP000054560"/>
    </source>
</evidence>
<keyword evidence="6 10" id="KW-0662">Pyridine nucleotide biosynthesis</keyword>
<evidence type="ECO:0000256" key="4">
    <source>
        <dbReference type="ARBA" id="ARBA00022553"/>
    </source>
</evidence>
<evidence type="ECO:0000259" key="11">
    <source>
        <dbReference type="Pfam" id="PF04095"/>
    </source>
</evidence>
<name>A0A0L0FK02_9EUKA</name>
<evidence type="ECO:0000256" key="8">
    <source>
        <dbReference type="ARBA" id="ARBA00023426"/>
    </source>
</evidence>
<dbReference type="GO" id="GO:0034355">
    <property type="term" value="P:NAD+ biosynthetic process via the salvage pathway"/>
    <property type="evidence" value="ECO:0007669"/>
    <property type="project" value="TreeGrafter"/>
</dbReference>
<evidence type="ECO:0000256" key="1">
    <source>
        <dbReference type="ARBA" id="ARBA00004952"/>
    </source>
</evidence>
<evidence type="ECO:0000259" key="12">
    <source>
        <dbReference type="Pfam" id="PF17767"/>
    </source>
</evidence>
<evidence type="ECO:0000313" key="14">
    <source>
        <dbReference type="EMBL" id="KNC77097.1"/>
    </source>
</evidence>
<feature type="domain" description="Nicotinate phosphoribosyltransferase C-terminal" evidence="13">
    <location>
        <begin position="387"/>
        <end position="498"/>
    </location>
</feature>
<comment type="similarity">
    <text evidence="2 10">Belongs to the NAPRTase family.</text>
</comment>
<dbReference type="Proteomes" id="UP000054560">
    <property type="component" value="Unassembled WGS sequence"/>
</dbReference>
<comment type="function">
    <text evidence="8">Catalyzes the first step in the biosynthesis of NAD from nicotinic acid, the ATP-dependent synthesis of beta-nicotinate D-ribonucleotide from nicotinate and 5-phospho-D-ribose 1-phosphate. Helps prevent cellular oxidative stress via its role in NAD biosynthesis.</text>
</comment>
<organism evidence="14 15">
    <name type="scientific">Sphaeroforma arctica JP610</name>
    <dbReference type="NCBI Taxonomy" id="667725"/>
    <lineage>
        <taxon>Eukaryota</taxon>
        <taxon>Ichthyosporea</taxon>
        <taxon>Ichthyophonida</taxon>
        <taxon>Sphaeroforma</taxon>
    </lineage>
</organism>
<accession>A0A0L0FK02</accession>
<dbReference type="SUPFAM" id="SSF54675">
    <property type="entry name" value="Nicotinate/Quinolinate PRTase N-terminal domain-like"/>
    <property type="match status" value="1"/>
</dbReference>
<dbReference type="GO" id="GO:0004516">
    <property type="term" value="F:nicotinate phosphoribosyltransferase activity"/>
    <property type="evidence" value="ECO:0007669"/>
    <property type="project" value="UniProtKB-UniRule"/>
</dbReference>
<evidence type="ECO:0000256" key="3">
    <source>
        <dbReference type="ARBA" id="ARBA00013236"/>
    </source>
</evidence>
<keyword evidence="7 10" id="KW-0808">Transferase</keyword>
<dbReference type="RefSeq" id="XP_014150999.1">
    <property type="nucleotide sequence ID" value="XM_014295524.1"/>
</dbReference>
<dbReference type="Gene3D" id="3.20.20.70">
    <property type="entry name" value="Aldolase class I"/>
    <property type="match status" value="1"/>
</dbReference>
<evidence type="ECO:0000256" key="9">
    <source>
        <dbReference type="ARBA" id="ARBA00048668"/>
    </source>
</evidence>
<dbReference type="PANTHER" id="PTHR11098:SF1">
    <property type="entry name" value="NICOTINATE PHOSPHORIBOSYLTRANSFERASE"/>
    <property type="match status" value="1"/>
</dbReference>
<dbReference type="Pfam" id="PF17956">
    <property type="entry name" value="NAPRTase_C"/>
    <property type="match status" value="1"/>
</dbReference>
<dbReference type="InterPro" id="IPR007229">
    <property type="entry name" value="Nic_PRibTrfase-Fam"/>
</dbReference>
<evidence type="ECO:0000256" key="6">
    <source>
        <dbReference type="ARBA" id="ARBA00022642"/>
    </source>
</evidence>
<dbReference type="Gene3D" id="3.20.140.10">
    <property type="entry name" value="nicotinate phosphoribosyltransferase"/>
    <property type="match status" value="1"/>
</dbReference>
<evidence type="ECO:0000259" key="13">
    <source>
        <dbReference type="Pfam" id="PF17956"/>
    </source>
</evidence>
<dbReference type="GO" id="GO:0005829">
    <property type="term" value="C:cytosol"/>
    <property type="evidence" value="ECO:0007669"/>
    <property type="project" value="TreeGrafter"/>
</dbReference>
<dbReference type="OrthoDB" id="193380at2759"/>
<protein>
    <recommendedName>
        <fullName evidence="3 10">Nicotinate phosphoribosyltransferase</fullName>
        <ecNumber evidence="3 10">6.3.4.21</ecNumber>
    </recommendedName>
</protein>
<dbReference type="CDD" id="cd01570">
    <property type="entry name" value="NAPRTase_A"/>
    <property type="match status" value="1"/>
</dbReference>
<dbReference type="Pfam" id="PF17767">
    <property type="entry name" value="NAPRTase_N"/>
    <property type="match status" value="1"/>
</dbReference>
<dbReference type="InterPro" id="IPR036068">
    <property type="entry name" value="Nicotinate_pribotase-like_C"/>
</dbReference>
<dbReference type="STRING" id="667725.A0A0L0FK02"/>
<keyword evidence="15" id="KW-1185">Reference proteome</keyword>
<dbReference type="eggNOG" id="KOG2511">
    <property type="taxonomic scope" value="Eukaryota"/>
</dbReference>
<dbReference type="PANTHER" id="PTHR11098">
    <property type="entry name" value="NICOTINATE PHOSPHORIBOSYLTRANSFERASE"/>
    <property type="match status" value="1"/>
</dbReference>
<dbReference type="InterPro" id="IPR040727">
    <property type="entry name" value="NAPRTase_N"/>
</dbReference>
<evidence type="ECO:0000256" key="2">
    <source>
        <dbReference type="ARBA" id="ARBA00010897"/>
    </source>
</evidence>
<dbReference type="Pfam" id="PF04095">
    <property type="entry name" value="NAPRTase"/>
    <property type="match status" value="1"/>
</dbReference>
<sequence length="515" mass="57920">RESGRHEQSAVFDLFFRKNPFHGEYTLFAGLGEVLKFLANFKVTDNDIEYLRSLNLFKEGYLHWLQHELDMGDLKIYSLYEGTVCFPRVPLIRVEGPIATAQLIETTLLCLVNYASLICTNAARFRHCAGREAQLLEFGLRRAQGPDGALSASRYAYMGGFDGTSNVLAGKMLGIPIKGTHAHSFVTSFTGLEEVRNNGKSAIGNTERPFLEICLEYRKELKYHGTNEGELAAFVDYALSFPTTFLALVDSYDTLKSGVPNYLTVACALRKVGLTPHGIRLDSGDLSYLSVETRAMFRAMDDKYPELVDADFKFGDMPIVASNDINEATLSSLKSEGHEITSFGIGTNLVTCQNQPALGCVYKLVEIDNKPRIKLSNEISKVTLPGRKKAFRLVNHKGIAMLDILTAQSSEIPSPGQKVLCRHPFIPRKRAYVTPTEVIPLMQLMWANGSITKESRFERTSQEIRQYVREQILSIRPDIRRKQNPSPYKVSVTEELFQQLHNLWLQETPIEELDS</sequence>
<keyword evidence="4" id="KW-0597">Phosphoprotein</keyword>
<evidence type="ECO:0000256" key="5">
    <source>
        <dbReference type="ARBA" id="ARBA00022598"/>
    </source>
</evidence>
<evidence type="ECO:0000256" key="10">
    <source>
        <dbReference type="RuleBase" id="RU365100"/>
    </source>
</evidence>
<keyword evidence="14" id="KW-0328">Glycosyltransferase</keyword>
<dbReference type="SUPFAM" id="SSF51690">
    <property type="entry name" value="Nicotinate/Quinolinate PRTase C-terminal domain-like"/>
    <property type="match status" value="1"/>
</dbReference>
<proteinExistence type="inferred from homology"/>
<dbReference type="InterPro" id="IPR041525">
    <property type="entry name" value="N/Namide_PRibTrfase"/>
</dbReference>
<dbReference type="InterPro" id="IPR006405">
    <property type="entry name" value="Nic_PRibTrfase_pncB"/>
</dbReference>
<comment type="PTM">
    <text evidence="10">Transiently phosphorylated on a His residue during the reaction cycle. Phosphorylation strongly increases the affinity for substrates and increases the rate of nicotinate D-ribonucleotide production. Dephosphorylation regenerates the low-affinity form of the enzyme, leading to product release.</text>
</comment>